<dbReference type="GO" id="GO:0006644">
    <property type="term" value="P:phospholipid metabolic process"/>
    <property type="evidence" value="ECO:0007669"/>
    <property type="project" value="InterPro"/>
</dbReference>
<evidence type="ECO:0000256" key="4">
    <source>
        <dbReference type="PIRSR" id="PIRSR601211-3"/>
    </source>
</evidence>
<dbReference type="InterPro" id="IPR016090">
    <property type="entry name" value="PLA2-like_dom"/>
</dbReference>
<keyword evidence="6" id="KW-0443">Lipid metabolism</keyword>
<dbReference type="InterPro" id="IPR036444">
    <property type="entry name" value="PLipase_A2_dom_sf"/>
</dbReference>
<comment type="subcellular location">
    <subcellularLocation>
        <location evidence="1 6">Secreted</location>
    </subcellularLocation>
</comment>
<evidence type="ECO:0000256" key="3">
    <source>
        <dbReference type="PIRSR" id="PIRSR601211-2"/>
    </source>
</evidence>
<comment type="similarity">
    <text evidence="5">Belongs to the phospholipase A2 family.</text>
</comment>
<keyword evidence="9" id="KW-1185">Reference proteome</keyword>
<dbReference type="Proteomes" id="UP000261600">
    <property type="component" value="Unplaced"/>
</dbReference>
<organism evidence="8 9">
    <name type="scientific">Monopterus albus</name>
    <name type="common">Swamp eel</name>
    <dbReference type="NCBI Taxonomy" id="43700"/>
    <lineage>
        <taxon>Eukaryota</taxon>
        <taxon>Metazoa</taxon>
        <taxon>Chordata</taxon>
        <taxon>Craniata</taxon>
        <taxon>Vertebrata</taxon>
        <taxon>Euteleostomi</taxon>
        <taxon>Actinopterygii</taxon>
        <taxon>Neopterygii</taxon>
        <taxon>Teleostei</taxon>
        <taxon>Neoteleostei</taxon>
        <taxon>Acanthomorphata</taxon>
        <taxon>Anabantaria</taxon>
        <taxon>Synbranchiformes</taxon>
        <taxon>Synbranchidae</taxon>
        <taxon>Monopterus</taxon>
    </lineage>
</organism>
<proteinExistence type="inferred from homology"/>
<dbReference type="InterPro" id="IPR001211">
    <property type="entry name" value="PLA2"/>
</dbReference>
<dbReference type="SMART" id="SM00085">
    <property type="entry name" value="PA2c"/>
    <property type="match status" value="1"/>
</dbReference>
<dbReference type="GO" id="GO:0016042">
    <property type="term" value="P:lipid catabolic process"/>
    <property type="evidence" value="ECO:0007669"/>
    <property type="project" value="InterPro"/>
</dbReference>
<accession>A0A3Q3RAS7</accession>
<evidence type="ECO:0000256" key="6">
    <source>
        <dbReference type="RuleBase" id="RU361236"/>
    </source>
</evidence>
<protein>
    <recommendedName>
        <fullName evidence="6">Phospholipase A2</fullName>
        <ecNumber evidence="6">3.1.1.4</ecNumber>
    </recommendedName>
</protein>
<dbReference type="EC" id="3.1.1.4" evidence="6"/>
<keyword evidence="6" id="KW-0378">Hydrolase</keyword>
<dbReference type="CDD" id="cd00125">
    <property type="entry name" value="PLA2c"/>
    <property type="match status" value="1"/>
</dbReference>
<evidence type="ECO:0000256" key="1">
    <source>
        <dbReference type="ARBA" id="ARBA00004613"/>
    </source>
</evidence>
<evidence type="ECO:0000313" key="8">
    <source>
        <dbReference type="Ensembl" id="ENSMALP00000030487.1"/>
    </source>
</evidence>
<keyword evidence="4" id="KW-1015">Disulfide bond</keyword>
<keyword evidence="2 6" id="KW-0964">Secreted</keyword>
<keyword evidence="3 6" id="KW-0106">Calcium</keyword>
<evidence type="ECO:0000256" key="5">
    <source>
        <dbReference type="RuleBase" id="RU003654"/>
    </source>
</evidence>
<dbReference type="AlphaFoldDB" id="A0A3Q3RAS7"/>
<feature type="domain" description="Phospholipase A2-like central" evidence="7">
    <location>
        <begin position="27"/>
        <end position="143"/>
    </location>
</feature>
<dbReference type="GO" id="GO:0005543">
    <property type="term" value="F:phospholipid binding"/>
    <property type="evidence" value="ECO:0007669"/>
    <property type="project" value="TreeGrafter"/>
</dbReference>
<dbReference type="PANTHER" id="PTHR11716">
    <property type="entry name" value="PHOSPHOLIPASE A2 FAMILY MEMBER"/>
    <property type="match status" value="1"/>
</dbReference>
<comment type="catalytic activity">
    <reaction evidence="6">
        <text>a 1,2-diacyl-sn-glycero-3-phosphocholine + H2O = a 1-acyl-sn-glycero-3-phosphocholine + a fatty acid + H(+)</text>
        <dbReference type="Rhea" id="RHEA:15801"/>
        <dbReference type="ChEBI" id="CHEBI:15377"/>
        <dbReference type="ChEBI" id="CHEBI:15378"/>
        <dbReference type="ChEBI" id="CHEBI:28868"/>
        <dbReference type="ChEBI" id="CHEBI:57643"/>
        <dbReference type="ChEBI" id="CHEBI:58168"/>
        <dbReference type="EC" id="3.1.1.4"/>
    </reaction>
</comment>
<reference evidence="8" key="1">
    <citation type="submission" date="2025-08" db="UniProtKB">
        <authorList>
            <consortium name="Ensembl"/>
        </authorList>
    </citation>
    <scope>IDENTIFICATION</scope>
</reference>
<dbReference type="GO" id="GO:0050482">
    <property type="term" value="P:arachidonate secretion"/>
    <property type="evidence" value="ECO:0007669"/>
    <property type="project" value="InterPro"/>
</dbReference>
<dbReference type="GO" id="GO:0047498">
    <property type="term" value="F:calcium-dependent phospholipase A2 activity"/>
    <property type="evidence" value="ECO:0007669"/>
    <property type="project" value="TreeGrafter"/>
</dbReference>
<dbReference type="STRING" id="43700.ENSMALP00000030487"/>
<dbReference type="SUPFAM" id="SSF48619">
    <property type="entry name" value="Phospholipase A2, PLA2"/>
    <property type="match status" value="1"/>
</dbReference>
<dbReference type="GO" id="GO:0005576">
    <property type="term" value="C:extracellular region"/>
    <property type="evidence" value="ECO:0007669"/>
    <property type="project" value="UniProtKB-SubCell"/>
</dbReference>
<feature type="disulfide bond" evidence="4">
    <location>
        <begin position="71"/>
        <end position="117"/>
    </location>
</feature>
<dbReference type="Gene3D" id="1.20.90.10">
    <property type="entry name" value="Phospholipase A2 domain"/>
    <property type="match status" value="1"/>
</dbReference>
<dbReference type="PRINTS" id="PR00389">
    <property type="entry name" value="PHPHLIPASEA2"/>
</dbReference>
<keyword evidence="3" id="KW-0479">Metal-binding</keyword>
<sequence length="152" mass="17266">MTALYRILLLLYVAFVLPLRSQRTKRGLIELAGAIKCSTGRSALAYMMYGCYCGLGGQGWPRDRADCSVVCSTNSQDFKGIRTSKQNKFHNLNEKTTCMFFIADNLKDMCEKLQCKCDRDAAKCLRKAPFIQKYAVWPDLLCGYKQPTCNIY</sequence>
<dbReference type="GO" id="GO:0005509">
    <property type="term" value="F:calcium ion binding"/>
    <property type="evidence" value="ECO:0007669"/>
    <property type="project" value="InterPro"/>
</dbReference>
<feature type="disulfide bond" evidence="4">
    <location>
        <begin position="98"/>
        <end position="115"/>
    </location>
</feature>
<feature type="disulfide bond" evidence="4">
    <location>
        <begin position="67"/>
        <end position="124"/>
    </location>
</feature>
<evidence type="ECO:0000313" key="9">
    <source>
        <dbReference type="Proteomes" id="UP000261600"/>
    </source>
</evidence>
<feature type="chain" id="PRO_5018376959" description="Phospholipase A2" evidence="6">
    <location>
        <begin position="19"/>
        <end position="152"/>
    </location>
</feature>
<dbReference type="Pfam" id="PF00068">
    <property type="entry name" value="Phospholip_A2_1"/>
    <property type="match status" value="1"/>
</dbReference>
<feature type="disulfide bond" evidence="4">
    <location>
        <begin position="51"/>
        <end position="142"/>
    </location>
</feature>
<evidence type="ECO:0000259" key="7">
    <source>
        <dbReference type="SMART" id="SM00085"/>
    </source>
</evidence>
<feature type="binding site" evidence="3">
    <location>
        <position position="54"/>
    </location>
    <ligand>
        <name>Ca(2+)</name>
        <dbReference type="ChEBI" id="CHEBI:29108"/>
    </ligand>
</feature>
<feature type="binding site" evidence="3">
    <location>
        <position position="52"/>
    </location>
    <ligand>
        <name>Ca(2+)</name>
        <dbReference type="ChEBI" id="CHEBI:29108"/>
    </ligand>
</feature>
<feature type="binding site" evidence="3">
    <location>
        <position position="56"/>
    </location>
    <ligand>
        <name>Ca(2+)</name>
        <dbReference type="ChEBI" id="CHEBI:29108"/>
    </ligand>
</feature>
<evidence type="ECO:0000256" key="2">
    <source>
        <dbReference type="ARBA" id="ARBA00022525"/>
    </source>
</evidence>
<dbReference type="Ensembl" id="ENSMALT00000031024.1">
    <property type="protein sequence ID" value="ENSMALP00000030487.1"/>
    <property type="gene ID" value="ENSMALG00000021063.1"/>
</dbReference>
<keyword evidence="6" id="KW-0732">Signal</keyword>
<reference evidence="8" key="2">
    <citation type="submission" date="2025-09" db="UniProtKB">
        <authorList>
            <consortium name="Ensembl"/>
        </authorList>
    </citation>
    <scope>IDENTIFICATION</scope>
</reference>
<name>A0A3Q3RAS7_MONAL</name>
<feature type="signal peptide" evidence="6">
    <location>
        <begin position="1"/>
        <end position="18"/>
    </location>
</feature>
<dbReference type="PANTHER" id="PTHR11716:SF4">
    <property type="entry name" value="GROUP 10 SECRETORY PHOSPHOLIPASE A2"/>
    <property type="match status" value="1"/>
</dbReference>
<comment type="cofactor">
    <cofactor evidence="3">
        <name>Ca(2+)</name>
        <dbReference type="ChEBI" id="CHEBI:29108"/>
    </cofactor>
    <text evidence="3">Binds 1 Ca(2+) ion per subunit.</text>
</comment>